<dbReference type="AlphaFoldDB" id="A0A0C9YJ18"/>
<evidence type="ECO:0000313" key="3">
    <source>
        <dbReference type="Proteomes" id="UP000054018"/>
    </source>
</evidence>
<protein>
    <submittedName>
        <fullName evidence="2">Unplaced genomic scaffold scaffold_289, whole genome shotgun sequence</fullName>
    </submittedName>
</protein>
<dbReference type="HOGENOM" id="CLU_064991_1_0_1"/>
<organism evidence="2 3">
    <name type="scientific">Pisolithus microcarpus 441</name>
    <dbReference type="NCBI Taxonomy" id="765257"/>
    <lineage>
        <taxon>Eukaryota</taxon>
        <taxon>Fungi</taxon>
        <taxon>Dikarya</taxon>
        <taxon>Basidiomycota</taxon>
        <taxon>Agaricomycotina</taxon>
        <taxon>Agaricomycetes</taxon>
        <taxon>Agaricomycetidae</taxon>
        <taxon>Boletales</taxon>
        <taxon>Sclerodermatineae</taxon>
        <taxon>Pisolithaceae</taxon>
        <taxon>Pisolithus</taxon>
    </lineage>
</organism>
<gene>
    <name evidence="2" type="ORF">PISMIDRAFT_118190</name>
</gene>
<dbReference type="OrthoDB" id="3232986at2759"/>
<sequence>MVIASSAHANVIAAVCALMEFRYLAQAPAIMEEGCEKIAAALAEFHRYKHAIIDGGLHRGDQSGLVLEHWEIPKLELLQSVVPSIPQVGSVLQWSVDMMEHAHIEVVKDPVSRMNNKDYSSQICCHLDRVEKCWMFDTAICLRGATVAGFSSSAIERDEDRSDGEVGYAADDADEAGEAILNDLWAPKQSPSDFFDIAAKHVVSTALSSSPLRTFTHGSTAFHLNLRPSLCCLSVDSAAEKFAIPDLRSALGDF</sequence>
<evidence type="ECO:0000313" key="2">
    <source>
        <dbReference type="EMBL" id="KIK13794.1"/>
    </source>
</evidence>
<dbReference type="Proteomes" id="UP000054018">
    <property type="component" value="Unassembled WGS sequence"/>
</dbReference>
<evidence type="ECO:0000259" key="1">
    <source>
        <dbReference type="Pfam" id="PF20722"/>
    </source>
</evidence>
<accession>A0A0C9YJ18</accession>
<feature type="domain" description="DUF6830" evidence="1">
    <location>
        <begin position="193"/>
        <end position="254"/>
    </location>
</feature>
<dbReference type="STRING" id="765257.A0A0C9YJ18"/>
<reference evidence="3" key="2">
    <citation type="submission" date="2015-01" db="EMBL/GenBank/DDBJ databases">
        <title>Evolutionary Origins and Diversification of the Mycorrhizal Mutualists.</title>
        <authorList>
            <consortium name="DOE Joint Genome Institute"/>
            <consortium name="Mycorrhizal Genomics Consortium"/>
            <person name="Kohler A."/>
            <person name="Kuo A."/>
            <person name="Nagy L.G."/>
            <person name="Floudas D."/>
            <person name="Copeland A."/>
            <person name="Barry K.W."/>
            <person name="Cichocki N."/>
            <person name="Veneault-Fourrey C."/>
            <person name="LaButti K."/>
            <person name="Lindquist E.A."/>
            <person name="Lipzen A."/>
            <person name="Lundell T."/>
            <person name="Morin E."/>
            <person name="Murat C."/>
            <person name="Riley R."/>
            <person name="Ohm R."/>
            <person name="Sun H."/>
            <person name="Tunlid A."/>
            <person name="Henrissat B."/>
            <person name="Grigoriev I.V."/>
            <person name="Hibbett D.S."/>
            <person name="Martin F."/>
        </authorList>
    </citation>
    <scope>NUCLEOTIDE SEQUENCE [LARGE SCALE GENOMIC DNA]</scope>
    <source>
        <strain evidence="3">441</strain>
    </source>
</reference>
<dbReference type="EMBL" id="KN833973">
    <property type="protein sequence ID" value="KIK13794.1"/>
    <property type="molecule type" value="Genomic_DNA"/>
</dbReference>
<reference evidence="2 3" key="1">
    <citation type="submission" date="2014-04" db="EMBL/GenBank/DDBJ databases">
        <authorList>
            <consortium name="DOE Joint Genome Institute"/>
            <person name="Kuo A."/>
            <person name="Kohler A."/>
            <person name="Costa M.D."/>
            <person name="Nagy L.G."/>
            <person name="Floudas D."/>
            <person name="Copeland A."/>
            <person name="Barry K.W."/>
            <person name="Cichocki N."/>
            <person name="Veneault-Fourrey C."/>
            <person name="LaButti K."/>
            <person name="Lindquist E.A."/>
            <person name="Lipzen A."/>
            <person name="Lundell T."/>
            <person name="Morin E."/>
            <person name="Murat C."/>
            <person name="Sun H."/>
            <person name="Tunlid A."/>
            <person name="Henrissat B."/>
            <person name="Grigoriev I.V."/>
            <person name="Hibbett D.S."/>
            <person name="Martin F."/>
            <person name="Nordberg H.P."/>
            <person name="Cantor M.N."/>
            <person name="Hua S.X."/>
        </authorList>
    </citation>
    <scope>NUCLEOTIDE SEQUENCE [LARGE SCALE GENOMIC DNA]</scope>
    <source>
        <strain evidence="2 3">441</strain>
    </source>
</reference>
<feature type="non-terminal residue" evidence="2">
    <location>
        <position position="254"/>
    </location>
</feature>
<dbReference type="Pfam" id="PF20722">
    <property type="entry name" value="DUF6830"/>
    <property type="match status" value="1"/>
</dbReference>
<dbReference type="InterPro" id="IPR049233">
    <property type="entry name" value="DUF6830"/>
</dbReference>
<proteinExistence type="predicted"/>
<name>A0A0C9YJ18_9AGAM</name>
<keyword evidence="3" id="KW-1185">Reference proteome</keyword>